<feature type="signal peptide" evidence="2">
    <location>
        <begin position="1"/>
        <end position="33"/>
    </location>
</feature>
<accession>A0AA41Q5P9</accession>
<feature type="region of interest" description="Disordered" evidence="1">
    <location>
        <begin position="34"/>
        <end position="59"/>
    </location>
</feature>
<sequence length="158" mass="16748">MNAPRARGRRRHTVPGTLALAAVLAFGAAACGADEDPNSLRDDAERAAEAVRSAADEARSEFDRIKDGVDAKPDTRVGTAETRPDGRMAVPLTVENTGNDTVDFLVLVEFRNQAGEFVDAVLVRIEDVPAGQEGKATAVSRVKLSPEATAAVSRALRH</sequence>
<feature type="compositionally biased region" description="Basic and acidic residues" evidence="1">
    <location>
        <begin position="38"/>
        <end position="59"/>
    </location>
</feature>
<dbReference type="PROSITE" id="PS51257">
    <property type="entry name" value="PROKAR_LIPOPROTEIN"/>
    <property type="match status" value="1"/>
</dbReference>
<comment type="caution">
    <text evidence="3">The sequence shown here is derived from an EMBL/GenBank/DDBJ whole genome shotgun (WGS) entry which is preliminary data.</text>
</comment>
<evidence type="ECO:0000256" key="2">
    <source>
        <dbReference type="SAM" id="SignalP"/>
    </source>
</evidence>
<dbReference type="Proteomes" id="UP001165378">
    <property type="component" value="Unassembled WGS sequence"/>
</dbReference>
<name>A0AA41Q5P9_9ACTN</name>
<dbReference type="EMBL" id="JAKFHA010000029">
    <property type="protein sequence ID" value="MCF2532039.1"/>
    <property type="molecule type" value="Genomic_DNA"/>
</dbReference>
<gene>
    <name evidence="3" type="ORF">LZ495_33150</name>
</gene>
<evidence type="ECO:0000256" key="1">
    <source>
        <dbReference type="SAM" id="MobiDB-lite"/>
    </source>
</evidence>
<keyword evidence="2" id="KW-0732">Signal</keyword>
<evidence type="ECO:0000313" key="4">
    <source>
        <dbReference type="Proteomes" id="UP001165378"/>
    </source>
</evidence>
<proteinExistence type="predicted"/>
<keyword evidence="4" id="KW-1185">Reference proteome</keyword>
<feature type="chain" id="PRO_5041204845" evidence="2">
    <location>
        <begin position="34"/>
        <end position="158"/>
    </location>
</feature>
<dbReference type="AlphaFoldDB" id="A0AA41Q5P9"/>
<evidence type="ECO:0000313" key="3">
    <source>
        <dbReference type="EMBL" id="MCF2532039.1"/>
    </source>
</evidence>
<dbReference type="RefSeq" id="WP_235056758.1">
    <property type="nucleotide sequence ID" value="NZ_JAKFHA010000029.1"/>
</dbReference>
<organism evidence="3 4">
    <name type="scientific">Yinghuangia soli</name>
    <dbReference type="NCBI Taxonomy" id="2908204"/>
    <lineage>
        <taxon>Bacteria</taxon>
        <taxon>Bacillati</taxon>
        <taxon>Actinomycetota</taxon>
        <taxon>Actinomycetes</taxon>
        <taxon>Kitasatosporales</taxon>
        <taxon>Streptomycetaceae</taxon>
        <taxon>Yinghuangia</taxon>
    </lineage>
</organism>
<protein>
    <submittedName>
        <fullName evidence="3">Uncharacterized protein</fullName>
    </submittedName>
</protein>
<reference evidence="3" key="1">
    <citation type="submission" date="2022-01" db="EMBL/GenBank/DDBJ databases">
        <title>Genome-Based Taxonomic Classification of the Phylum Actinobacteria.</title>
        <authorList>
            <person name="Gao Y."/>
        </authorList>
    </citation>
    <scope>NUCLEOTIDE SEQUENCE</scope>
    <source>
        <strain evidence="3">KLBMP 8922</strain>
    </source>
</reference>